<sequence>MQLGFSHIKIQSAFTPFYLSTSFYLSTFLHPRPPHLTMSSPSSSNSTGAIVAGAIAGSLILVGSICILFFIYRFKRKRKTRITPHQANSFQRPDNLRSRPTYSAIASVPGSSQRQANPSHHTIPNINVPESSHQANPSHHIIPSQAGPQPGLERPGQQTSTERESENIQSQMTQLQHANTELRDEVARVLGHVRRLEVQIELEALEREAQDTAPPPTYVSG</sequence>
<feature type="transmembrane region" description="Helical" evidence="2">
    <location>
        <begin position="49"/>
        <end position="72"/>
    </location>
</feature>
<organism evidence="3 4">
    <name type="scientific">Rhodocollybia butyracea</name>
    <dbReference type="NCBI Taxonomy" id="206335"/>
    <lineage>
        <taxon>Eukaryota</taxon>
        <taxon>Fungi</taxon>
        <taxon>Dikarya</taxon>
        <taxon>Basidiomycota</taxon>
        <taxon>Agaricomycotina</taxon>
        <taxon>Agaricomycetes</taxon>
        <taxon>Agaricomycetidae</taxon>
        <taxon>Agaricales</taxon>
        <taxon>Marasmiineae</taxon>
        <taxon>Omphalotaceae</taxon>
        <taxon>Rhodocollybia</taxon>
    </lineage>
</organism>
<evidence type="ECO:0000256" key="1">
    <source>
        <dbReference type="SAM" id="MobiDB-lite"/>
    </source>
</evidence>
<gene>
    <name evidence="3" type="ORF">BDP27DRAFT_34275</name>
</gene>
<dbReference type="Proteomes" id="UP000772434">
    <property type="component" value="Unassembled WGS sequence"/>
</dbReference>
<dbReference type="AlphaFoldDB" id="A0A9P5Q668"/>
<dbReference type="OrthoDB" id="2974291at2759"/>
<keyword evidence="2" id="KW-0472">Membrane</keyword>
<comment type="caution">
    <text evidence="3">The sequence shown here is derived from an EMBL/GenBank/DDBJ whole genome shotgun (WGS) entry which is preliminary data.</text>
</comment>
<feature type="region of interest" description="Disordered" evidence="1">
    <location>
        <begin position="109"/>
        <end position="176"/>
    </location>
</feature>
<reference evidence="3" key="1">
    <citation type="submission" date="2020-11" db="EMBL/GenBank/DDBJ databases">
        <authorList>
            <consortium name="DOE Joint Genome Institute"/>
            <person name="Ahrendt S."/>
            <person name="Riley R."/>
            <person name="Andreopoulos W."/>
            <person name="Labutti K."/>
            <person name="Pangilinan J."/>
            <person name="Ruiz-Duenas F.J."/>
            <person name="Barrasa J.M."/>
            <person name="Sanchez-Garcia M."/>
            <person name="Camarero S."/>
            <person name="Miyauchi S."/>
            <person name="Serrano A."/>
            <person name="Linde D."/>
            <person name="Babiker R."/>
            <person name="Drula E."/>
            <person name="Ayuso-Fernandez I."/>
            <person name="Pacheco R."/>
            <person name="Padilla G."/>
            <person name="Ferreira P."/>
            <person name="Barriuso J."/>
            <person name="Kellner H."/>
            <person name="Castanera R."/>
            <person name="Alfaro M."/>
            <person name="Ramirez L."/>
            <person name="Pisabarro A.G."/>
            <person name="Kuo A."/>
            <person name="Tritt A."/>
            <person name="Lipzen A."/>
            <person name="He G."/>
            <person name="Yan M."/>
            <person name="Ng V."/>
            <person name="Cullen D."/>
            <person name="Martin F."/>
            <person name="Rosso M.-N."/>
            <person name="Henrissat B."/>
            <person name="Hibbett D."/>
            <person name="Martinez A.T."/>
            <person name="Grigoriev I.V."/>
        </authorList>
    </citation>
    <scope>NUCLEOTIDE SEQUENCE</scope>
    <source>
        <strain evidence="3">AH 40177</strain>
    </source>
</reference>
<name>A0A9P5Q668_9AGAR</name>
<evidence type="ECO:0000256" key="2">
    <source>
        <dbReference type="SAM" id="Phobius"/>
    </source>
</evidence>
<accession>A0A9P5Q668</accession>
<keyword evidence="2" id="KW-0812">Transmembrane</keyword>
<feature type="compositionally biased region" description="Polar residues" evidence="1">
    <location>
        <begin position="167"/>
        <end position="176"/>
    </location>
</feature>
<dbReference type="EMBL" id="JADNRY010000010">
    <property type="protein sequence ID" value="KAF9075125.1"/>
    <property type="molecule type" value="Genomic_DNA"/>
</dbReference>
<keyword evidence="2" id="KW-1133">Transmembrane helix</keyword>
<feature type="compositionally biased region" description="Polar residues" evidence="1">
    <location>
        <begin position="109"/>
        <end position="137"/>
    </location>
</feature>
<evidence type="ECO:0000313" key="4">
    <source>
        <dbReference type="Proteomes" id="UP000772434"/>
    </source>
</evidence>
<evidence type="ECO:0000313" key="3">
    <source>
        <dbReference type="EMBL" id="KAF9075125.1"/>
    </source>
</evidence>
<keyword evidence="4" id="KW-1185">Reference proteome</keyword>
<protein>
    <submittedName>
        <fullName evidence="3">Uncharacterized protein</fullName>
    </submittedName>
</protein>
<feature type="transmembrane region" description="Helical" evidence="2">
    <location>
        <begin position="12"/>
        <end position="29"/>
    </location>
</feature>
<proteinExistence type="predicted"/>